<dbReference type="AlphaFoldDB" id="A0AA42J044"/>
<feature type="domain" description="Imm-5-like" evidence="1">
    <location>
        <begin position="22"/>
        <end position="155"/>
    </location>
</feature>
<evidence type="ECO:0000259" key="1">
    <source>
        <dbReference type="Pfam" id="PF21805"/>
    </source>
</evidence>
<protein>
    <submittedName>
        <fullName evidence="2">Imm5 family immunity protein</fullName>
    </submittedName>
</protein>
<proteinExistence type="predicted"/>
<organism evidence="2 3">
    <name type="scientific">Holtiella tumoricola</name>
    <dbReference type="NCBI Taxonomy" id="3018743"/>
    <lineage>
        <taxon>Bacteria</taxon>
        <taxon>Bacillati</taxon>
        <taxon>Bacillota</taxon>
        <taxon>Clostridia</taxon>
        <taxon>Lachnospirales</taxon>
        <taxon>Cellulosilyticaceae</taxon>
        <taxon>Holtiella</taxon>
    </lineage>
</organism>
<gene>
    <name evidence="2" type="ORF">PBV87_05025</name>
</gene>
<evidence type="ECO:0000313" key="3">
    <source>
        <dbReference type="Proteomes" id="UP001169242"/>
    </source>
</evidence>
<dbReference type="Proteomes" id="UP001169242">
    <property type="component" value="Unassembled WGS sequence"/>
</dbReference>
<name>A0AA42J044_9FIRM</name>
<dbReference type="EMBL" id="JAQIFT010000016">
    <property type="protein sequence ID" value="MDA3730861.1"/>
    <property type="molecule type" value="Genomic_DNA"/>
</dbReference>
<reference evidence="2" key="1">
    <citation type="journal article" date="2023" name="Int. J. Syst. Evol. Microbiol.">
        <title>&lt;i&gt;Holtiella tumoricola&lt;/i&gt; gen. nov. sp. nov., isolated from a human clinical sample.</title>
        <authorList>
            <person name="Allen-Vercoe E."/>
            <person name="Daigneault M.C."/>
            <person name="Vancuren S.J."/>
            <person name="Cochrane K."/>
            <person name="O'Neal L.L."/>
            <person name="Sankaranarayanan K."/>
            <person name="Lawson P.A."/>
        </authorList>
    </citation>
    <scope>NUCLEOTIDE SEQUENCE</scope>
    <source>
        <strain evidence="2">CC70A</strain>
    </source>
</reference>
<sequence length="175" mass="18821">MAKLRKMLGSADSPYIVSLMRLIETQSTVTLATWGMDYAKAHILPIYKKDYPNDNRLANALNAAQDYLDGKIKLHIAKKIIKEVQVAAKEAEASPASQAAARAVGAAAGIIYTPTHSLAVAFYGSAAIAYNEVGINESADTYDQLAANECAKMEAALCEIAAKDEKNPAKINWNC</sequence>
<dbReference type="RefSeq" id="WP_271011363.1">
    <property type="nucleotide sequence ID" value="NZ_JAQIFT010000016.1"/>
</dbReference>
<dbReference type="Pfam" id="PF21805">
    <property type="entry name" value="Imm5_like"/>
    <property type="match status" value="1"/>
</dbReference>
<dbReference type="InterPro" id="IPR048667">
    <property type="entry name" value="Imm5-like"/>
</dbReference>
<evidence type="ECO:0000313" key="2">
    <source>
        <dbReference type="EMBL" id="MDA3730861.1"/>
    </source>
</evidence>
<comment type="caution">
    <text evidence="2">The sequence shown here is derived from an EMBL/GenBank/DDBJ whole genome shotgun (WGS) entry which is preliminary data.</text>
</comment>
<accession>A0AA42J044</accession>
<keyword evidence="3" id="KW-1185">Reference proteome</keyword>